<evidence type="ECO:0000256" key="5">
    <source>
        <dbReference type="ARBA" id="ARBA00022722"/>
    </source>
</evidence>
<comment type="caution">
    <text evidence="17">The sequence shown here is derived from an EMBL/GenBank/DDBJ whole genome shotgun (WGS) entry which is preliminary data.</text>
</comment>
<dbReference type="PANTHER" id="PTHR16171:SF7">
    <property type="entry name" value="DNA REPAIR PROTEIN RAD2"/>
    <property type="match status" value="1"/>
</dbReference>
<name>A0A9W7CHJ7_9STRA</name>
<keyword evidence="4" id="KW-0597">Phosphoprotein</keyword>
<reference evidence="17" key="1">
    <citation type="submission" date="2022-07" db="EMBL/GenBank/DDBJ databases">
        <title>Genome analysis of Parmales, a sister group of diatoms, reveals the evolutionary specialization of diatoms from phago-mixotrophs to photoautotrophs.</title>
        <authorList>
            <person name="Ban H."/>
            <person name="Sato S."/>
            <person name="Yoshikawa S."/>
            <person name="Kazumasa Y."/>
            <person name="Nakamura Y."/>
            <person name="Ichinomiya M."/>
            <person name="Saitoh K."/>
            <person name="Sato N."/>
            <person name="Blanc-Mathieu R."/>
            <person name="Endo H."/>
            <person name="Kuwata A."/>
            <person name="Ogata H."/>
        </authorList>
    </citation>
    <scope>NUCLEOTIDE SEQUENCE</scope>
</reference>
<feature type="compositionally biased region" description="Basic and acidic residues" evidence="14">
    <location>
        <begin position="173"/>
        <end position="182"/>
    </location>
</feature>
<evidence type="ECO:0000259" key="16">
    <source>
        <dbReference type="SMART" id="SM00485"/>
    </source>
</evidence>
<evidence type="ECO:0000256" key="3">
    <source>
        <dbReference type="ARBA" id="ARBA00005283"/>
    </source>
</evidence>
<keyword evidence="13" id="KW-0539">Nucleus</keyword>
<evidence type="ECO:0000256" key="10">
    <source>
        <dbReference type="ARBA" id="ARBA00022842"/>
    </source>
</evidence>
<dbReference type="GO" id="GO:0046872">
    <property type="term" value="F:metal ion binding"/>
    <property type="evidence" value="ECO:0007669"/>
    <property type="project" value="UniProtKB-KW"/>
</dbReference>
<keyword evidence="18" id="KW-1185">Reference proteome</keyword>
<keyword evidence="7" id="KW-0255">Endonuclease</keyword>
<dbReference type="InterPro" id="IPR006084">
    <property type="entry name" value="XPG/Rad2"/>
</dbReference>
<evidence type="ECO:0000313" key="17">
    <source>
        <dbReference type="EMBL" id="GMI05835.1"/>
    </source>
</evidence>
<dbReference type="EMBL" id="BRXZ01000130">
    <property type="protein sequence ID" value="GMI05835.1"/>
    <property type="molecule type" value="Genomic_DNA"/>
</dbReference>
<proteinExistence type="inferred from homology"/>
<feature type="region of interest" description="Disordered" evidence="14">
    <location>
        <begin position="330"/>
        <end position="432"/>
    </location>
</feature>
<evidence type="ECO:0000256" key="6">
    <source>
        <dbReference type="ARBA" id="ARBA00022723"/>
    </source>
</evidence>
<feature type="region of interest" description="Disordered" evidence="14">
    <location>
        <begin position="557"/>
        <end position="587"/>
    </location>
</feature>
<feature type="domain" description="XPG N-terminal" evidence="16">
    <location>
        <begin position="1"/>
        <end position="98"/>
    </location>
</feature>
<feature type="domain" description="XPG-I" evidence="15">
    <location>
        <begin position="754"/>
        <end position="823"/>
    </location>
</feature>
<sequence length="925" mass="102397">MGVHGLWQLLLPISRRVSIETLSGKTIAVDASIWLTQFIKAMRDESGEMMWNAHILGSLRRILRMLFHGIRPVFVFDGATPEIKMREVKERRERRERGNASVKRTAKRLLVEALKAGDGNLLGSKAGSKDGDGNKGKVDEGRAFAAGFVDGTAYGDEEKAEGGGAAVTTTKAARKEDEERLASEMGQNQNVDSNMEGVFDADDDSEDETNWEDGNAQADPNEAWETRLPENGDLDMEVVKNLPKDMRKDVVEKAKSRHRINTRKQYMPVAADPMAFSNIQLVNFLKASKMNKSIEKMAKDEVGNTEEGFVMASDRSKVIVMKDKVEDDIDFSYMQRGDSSGSSSDDDDDDGEEEEEVVEVEVEVEGRGAKSRGLTKIGPKGGNNDSSGSSSEEEEERGQEKAKELDQMGAKAKSTKAVTFDSSGSSSEEEDEVVEEIKVLKNRKPTKKVTARETATVEKKLRKRYEDDESSDEEVDLAQNKEWAEEQMRRDEQIALEFQREEEESAARARKEVSINEQIALGIQRGEEEDAALVRMTYETGAGASDKNTTITLDFSAPRPAYNMFDDPSPKPQEDIENSSGDEITAAQAAAFSEAAADAKKLTSWAGRAVARAIKQHVGHAPKANSDDREEEDGPTDGNSVKTGATDVDVGVDEAGDDDMSDGTEDNSQEQLLKPESNSVALPPPLDLPPVPKKRSELVNNRPVERTNEELDESNRMIELARETQQMQKDMKRGDRDDDGITEDMKEDVIKLLQAFGMPYIIAPAEAEAQCCKLEELGLVDGIITQDSDAFVFGGQTVYRNIFDERKFVEVYLASDADKEMGLKRQHFIALAMLLGGDYTPGVSGVGIVNGVEILSAFPVGEDPTKALNDFKEWMNGFDPLDLVKGNTKITDDMTERQIFHQKHKKMRNSGRFSRTIHVGIPRHC</sequence>
<dbReference type="PRINTS" id="PR00853">
    <property type="entry name" value="XPGRADSUPER"/>
</dbReference>
<dbReference type="InterPro" id="IPR019974">
    <property type="entry name" value="XPG_CS"/>
</dbReference>
<dbReference type="PANTHER" id="PTHR16171">
    <property type="entry name" value="DNA REPAIR PROTEIN COMPLEMENTING XP-G CELLS-RELATED"/>
    <property type="match status" value="1"/>
</dbReference>
<keyword evidence="11" id="KW-0496">Mitochondrion</keyword>
<feature type="compositionally biased region" description="Acidic residues" evidence="14">
    <location>
        <begin position="650"/>
        <end position="668"/>
    </location>
</feature>
<dbReference type="Pfam" id="PF00752">
    <property type="entry name" value="XPG_N"/>
    <property type="match status" value="1"/>
</dbReference>
<dbReference type="GO" id="GO:0004520">
    <property type="term" value="F:DNA endonuclease activity"/>
    <property type="evidence" value="ECO:0007669"/>
    <property type="project" value="TreeGrafter"/>
</dbReference>
<dbReference type="InterPro" id="IPR006085">
    <property type="entry name" value="XPG_DNA_repair_N"/>
</dbReference>
<accession>A0A9W7CHJ7</accession>
<dbReference type="SMART" id="SM00484">
    <property type="entry name" value="XPGI"/>
    <property type="match status" value="1"/>
</dbReference>
<dbReference type="InterPro" id="IPR006086">
    <property type="entry name" value="XPG-I_dom"/>
</dbReference>
<comment type="similarity">
    <text evidence="3">Belongs to the XPG/RAD2 endonuclease family. XPG subfamily.</text>
</comment>
<evidence type="ECO:0000256" key="13">
    <source>
        <dbReference type="ARBA" id="ARBA00023242"/>
    </source>
</evidence>
<comment type="cofactor">
    <cofactor evidence="1">
        <name>Mg(2+)</name>
        <dbReference type="ChEBI" id="CHEBI:18420"/>
    </cofactor>
</comment>
<dbReference type="Gene3D" id="1.10.150.20">
    <property type="entry name" value="5' to 3' exonuclease, C-terminal subdomain"/>
    <property type="match status" value="1"/>
</dbReference>
<dbReference type="SMART" id="SM00279">
    <property type="entry name" value="HhH2"/>
    <property type="match status" value="1"/>
</dbReference>
<protein>
    <submittedName>
        <fullName evidence="17">Uncharacterized protein</fullName>
    </submittedName>
</protein>
<keyword evidence="10" id="KW-0460">Magnesium</keyword>
<evidence type="ECO:0000256" key="1">
    <source>
        <dbReference type="ARBA" id="ARBA00001946"/>
    </source>
</evidence>
<feature type="region of interest" description="Disordered" evidence="14">
    <location>
        <begin position="156"/>
        <end position="185"/>
    </location>
</feature>
<feature type="compositionally biased region" description="Acidic residues" evidence="14">
    <location>
        <begin position="467"/>
        <end position="476"/>
    </location>
</feature>
<evidence type="ECO:0000256" key="11">
    <source>
        <dbReference type="ARBA" id="ARBA00023128"/>
    </source>
</evidence>
<evidence type="ECO:0000256" key="12">
    <source>
        <dbReference type="ARBA" id="ARBA00023204"/>
    </source>
</evidence>
<evidence type="ECO:0000256" key="14">
    <source>
        <dbReference type="SAM" id="MobiDB-lite"/>
    </source>
</evidence>
<dbReference type="CDD" id="cd09868">
    <property type="entry name" value="PIN_XPG_RAD2"/>
    <property type="match status" value="2"/>
</dbReference>
<evidence type="ECO:0000256" key="9">
    <source>
        <dbReference type="ARBA" id="ARBA00022801"/>
    </source>
</evidence>
<dbReference type="OrthoDB" id="31113at2759"/>
<feature type="region of interest" description="Disordered" evidence="14">
    <location>
        <begin position="463"/>
        <end position="486"/>
    </location>
</feature>
<dbReference type="GO" id="GO:0006289">
    <property type="term" value="P:nucleotide-excision repair"/>
    <property type="evidence" value="ECO:0007669"/>
    <property type="project" value="InterPro"/>
</dbReference>
<feature type="compositionally biased region" description="Pro residues" evidence="14">
    <location>
        <begin position="682"/>
        <end position="691"/>
    </location>
</feature>
<dbReference type="AlphaFoldDB" id="A0A9W7CHJ7"/>
<dbReference type="GO" id="GO:0005634">
    <property type="term" value="C:nucleus"/>
    <property type="evidence" value="ECO:0007669"/>
    <property type="project" value="UniProtKB-SubCell"/>
</dbReference>
<dbReference type="SUPFAM" id="SSF88723">
    <property type="entry name" value="PIN domain-like"/>
    <property type="match status" value="1"/>
</dbReference>
<dbReference type="GO" id="GO:0016788">
    <property type="term" value="F:hydrolase activity, acting on ester bonds"/>
    <property type="evidence" value="ECO:0007669"/>
    <property type="project" value="InterPro"/>
</dbReference>
<dbReference type="InterPro" id="IPR008918">
    <property type="entry name" value="HhH2"/>
</dbReference>
<dbReference type="Pfam" id="PF00867">
    <property type="entry name" value="XPG_I"/>
    <property type="match status" value="1"/>
</dbReference>
<feature type="compositionally biased region" description="Acidic residues" evidence="14">
    <location>
        <begin position="344"/>
        <end position="363"/>
    </location>
</feature>
<keyword evidence="8" id="KW-0227">DNA damage</keyword>
<dbReference type="Gene3D" id="3.40.50.1010">
    <property type="entry name" value="5'-nuclease"/>
    <property type="match status" value="2"/>
</dbReference>
<dbReference type="GO" id="GO:0003697">
    <property type="term" value="F:single-stranded DNA binding"/>
    <property type="evidence" value="ECO:0007669"/>
    <property type="project" value="InterPro"/>
</dbReference>
<keyword evidence="9" id="KW-0378">Hydrolase</keyword>
<evidence type="ECO:0000256" key="7">
    <source>
        <dbReference type="ARBA" id="ARBA00022759"/>
    </source>
</evidence>
<evidence type="ECO:0000256" key="4">
    <source>
        <dbReference type="ARBA" id="ARBA00022553"/>
    </source>
</evidence>
<comment type="subcellular location">
    <subcellularLocation>
        <location evidence="2">Nucleus</location>
    </subcellularLocation>
</comment>
<dbReference type="SUPFAM" id="SSF47807">
    <property type="entry name" value="5' to 3' exonuclease, C-terminal subdomain"/>
    <property type="match status" value="1"/>
</dbReference>
<dbReference type="InterPro" id="IPR029060">
    <property type="entry name" value="PIN-like_dom_sf"/>
</dbReference>
<dbReference type="PRINTS" id="PR00066">
    <property type="entry name" value="XRODRMPGMNTG"/>
</dbReference>
<evidence type="ECO:0000256" key="8">
    <source>
        <dbReference type="ARBA" id="ARBA00022763"/>
    </source>
</evidence>
<dbReference type="InterPro" id="IPR001044">
    <property type="entry name" value="XPG/Rad2_eukaryotes"/>
</dbReference>
<dbReference type="InterPro" id="IPR036279">
    <property type="entry name" value="5-3_exonuclease_C_sf"/>
</dbReference>
<keyword evidence="12" id="KW-0234">DNA repair</keyword>
<evidence type="ECO:0000259" key="15">
    <source>
        <dbReference type="SMART" id="SM00484"/>
    </source>
</evidence>
<evidence type="ECO:0000256" key="2">
    <source>
        <dbReference type="ARBA" id="ARBA00004123"/>
    </source>
</evidence>
<gene>
    <name evidence="17" type="ORF">TrRE_jg7353</name>
</gene>
<dbReference type="Proteomes" id="UP001165082">
    <property type="component" value="Unassembled WGS sequence"/>
</dbReference>
<evidence type="ECO:0000313" key="18">
    <source>
        <dbReference type="Proteomes" id="UP001165082"/>
    </source>
</evidence>
<keyword evidence="6" id="KW-0479">Metal-binding</keyword>
<organism evidence="17 18">
    <name type="scientific">Triparma retinervis</name>
    <dbReference type="NCBI Taxonomy" id="2557542"/>
    <lineage>
        <taxon>Eukaryota</taxon>
        <taxon>Sar</taxon>
        <taxon>Stramenopiles</taxon>
        <taxon>Ochrophyta</taxon>
        <taxon>Bolidophyceae</taxon>
        <taxon>Parmales</taxon>
        <taxon>Triparmaceae</taxon>
        <taxon>Triparma</taxon>
    </lineage>
</organism>
<feature type="region of interest" description="Disordered" evidence="14">
    <location>
        <begin position="616"/>
        <end position="695"/>
    </location>
</feature>
<dbReference type="SMART" id="SM00485">
    <property type="entry name" value="XPGN"/>
    <property type="match status" value="1"/>
</dbReference>
<keyword evidence="5" id="KW-0540">Nuclease</keyword>
<dbReference type="PROSITE" id="PS00842">
    <property type="entry name" value="XPG_2"/>
    <property type="match status" value="1"/>
</dbReference>